<organism evidence="1 2">
    <name type="scientific">Roseimicrobium gellanilyticum</name>
    <dbReference type="NCBI Taxonomy" id="748857"/>
    <lineage>
        <taxon>Bacteria</taxon>
        <taxon>Pseudomonadati</taxon>
        <taxon>Verrucomicrobiota</taxon>
        <taxon>Verrucomicrobiia</taxon>
        <taxon>Verrucomicrobiales</taxon>
        <taxon>Verrucomicrobiaceae</taxon>
        <taxon>Roseimicrobium</taxon>
    </lineage>
</organism>
<accession>A0A366H4N4</accession>
<keyword evidence="2" id="KW-1185">Reference proteome</keyword>
<dbReference type="EMBL" id="QNRR01000015">
    <property type="protein sequence ID" value="RBP36974.1"/>
    <property type="molecule type" value="Genomic_DNA"/>
</dbReference>
<sequence>MVPARRPEKFTRNCKDWLVRMWFPLHLWECPADGEEAWSRLIQAAALQRRPVVTHAQFYAAWRNLRSGMKG</sequence>
<dbReference type="RefSeq" id="WP_113961748.1">
    <property type="nucleotide sequence ID" value="NZ_QNRR01000015.1"/>
</dbReference>
<dbReference type="AlphaFoldDB" id="A0A366H4N4"/>
<evidence type="ECO:0000313" key="2">
    <source>
        <dbReference type="Proteomes" id="UP000253426"/>
    </source>
</evidence>
<gene>
    <name evidence="1" type="ORF">DES53_115115</name>
</gene>
<protein>
    <submittedName>
        <fullName evidence="1">Uncharacterized protein</fullName>
    </submittedName>
</protein>
<name>A0A366H4N4_9BACT</name>
<evidence type="ECO:0000313" key="1">
    <source>
        <dbReference type="EMBL" id="RBP36974.1"/>
    </source>
</evidence>
<comment type="caution">
    <text evidence="1">The sequence shown here is derived from an EMBL/GenBank/DDBJ whole genome shotgun (WGS) entry which is preliminary data.</text>
</comment>
<dbReference type="Proteomes" id="UP000253426">
    <property type="component" value="Unassembled WGS sequence"/>
</dbReference>
<reference evidence="1 2" key="1">
    <citation type="submission" date="2018-06" db="EMBL/GenBank/DDBJ databases">
        <title>Genomic Encyclopedia of Type Strains, Phase IV (KMG-IV): sequencing the most valuable type-strain genomes for metagenomic binning, comparative biology and taxonomic classification.</title>
        <authorList>
            <person name="Goeker M."/>
        </authorList>
    </citation>
    <scope>NUCLEOTIDE SEQUENCE [LARGE SCALE GENOMIC DNA]</scope>
    <source>
        <strain evidence="1 2">DSM 25532</strain>
    </source>
</reference>
<proteinExistence type="predicted"/>